<gene>
    <name evidence="10" type="ORF">DAPK24_032060</name>
</gene>
<keyword evidence="11" id="KW-1185">Reference proteome</keyword>
<evidence type="ECO:0000256" key="1">
    <source>
        <dbReference type="ARBA" id="ARBA00004496"/>
    </source>
</evidence>
<evidence type="ECO:0000256" key="3">
    <source>
        <dbReference type="ARBA" id="ARBA00022490"/>
    </source>
</evidence>
<name>A0AAV5R7Q6_PICKL</name>
<dbReference type="GO" id="GO:0045905">
    <property type="term" value="P:positive regulation of translational termination"/>
    <property type="evidence" value="ECO:0007669"/>
    <property type="project" value="UniProtKB-UniRule"/>
</dbReference>
<sequence length="157" mass="17305">MAEEEHNFEVADAGSSLTYPMQCSALRKNGFVVIKGRPCKIIDMSTSKTGKHGHAKVHLVATDIFTQKKLEDLSPSTHNMEVPVVKRNEFQLLDIDDGYLSLMNNDGDMKEDVRAPEGELGDKLQSDFDDGKELVVTIVSAMGEEACISFKEAPKSD</sequence>
<dbReference type="SMART" id="SM01376">
    <property type="entry name" value="eIF-5a"/>
    <property type="match status" value="1"/>
</dbReference>
<dbReference type="Gene3D" id="2.30.30.30">
    <property type="match status" value="1"/>
</dbReference>
<dbReference type="InterPro" id="IPR014722">
    <property type="entry name" value="Rib_uL2_dom2"/>
</dbReference>
<dbReference type="SUPFAM" id="SSF50249">
    <property type="entry name" value="Nucleic acid-binding proteins"/>
    <property type="match status" value="1"/>
</dbReference>
<dbReference type="GO" id="GO:0003723">
    <property type="term" value="F:RNA binding"/>
    <property type="evidence" value="ECO:0007669"/>
    <property type="project" value="UniProtKB-KW"/>
</dbReference>
<dbReference type="PANTHER" id="PTHR11673">
    <property type="entry name" value="TRANSLATION INITIATION FACTOR 5A FAMILY MEMBER"/>
    <property type="match status" value="1"/>
</dbReference>
<dbReference type="SUPFAM" id="SSF50104">
    <property type="entry name" value="Translation proteins SH3-like domain"/>
    <property type="match status" value="1"/>
</dbReference>
<dbReference type="GO" id="GO:0043022">
    <property type="term" value="F:ribosome binding"/>
    <property type="evidence" value="ECO:0007669"/>
    <property type="project" value="UniProtKB-UniRule"/>
</dbReference>
<evidence type="ECO:0000256" key="4">
    <source>
        <dbReference type="ARBA" id="ARBA00022768"/>
    </source>
</evidence>
<evidence type="ECO:0000256" key="7">
    <source>
        <dbReference type="ARBA" id="ARBA00023071"/>
    </source>
</evidence>
<dbReference type="GO" id="GO:0006452">
    <property type="term" value="P:translational frameshifting"/>
    <property type="evidence" value="ECO:0007669"/>
    <property type="project" value="UniProtKB-ARBA"/>
</dbReference>
<dbReference type="GO" id="GO:0045901">
    <property type="term" value="P:positive regulation of translational elongation"/>
    <property type="evidence" value="ECO:0007669"/>
    <property type="project" value="UniProtKB-UniRule"/>
</dbReference>
<comment type="similarity">
    <text evidence="2 8">Belongs to the eIF-5A family.</text>
</comment>
<accession>A0AAV5R7Q6</accession>
<dbReference type="GO" id="GO:0005737">
    <property type="term" value="C:cytoplasm"/>
    <property type="evidence" value="ECO:0007669"/>
    <property type="project" value="UniProtKB-SubCell"/>
</dbReference>
<evidence type="ECO:0000313" key="11">
    <source>
        <dbReference type="Proteomes" id="UP001378960"/>
    </source>
</evidence>
<evidence type="ECO:0000259" key="9">
    <source>
        <dbReference type="SMART" id="SM01376"/>
    </source>
</evidence>
<dbReference type="Pfam" id="PF01287">
    <property type="entry name" value="eIF-5a"/>
    <property type="match status" value="1"/>
</dbReference>
<comment type="function">
    <text evidence="8">Translation factor that promotes translation elongation and termination, particularly upon ribosome stalling at specific amino acid sequence contexts. Binds between the exit (E) and peptidyl (P) site of the ribosome and promotes rescue of stalled ribosome: specifically required for efficient translation of polyproline-containing peptides as well as other motifs that stall the ribosome. Acts as ribosome quality control (RQC) cofactor by joining the RQC complex to facilitate peptidyl transfer during CAT tailing step.</text>
</comment>
<dbReference type="InterPro" id="IPR008991">
    <property type="entry name" value="Translation_prot_SH3-like_sf"/>
</dbReference>
<dbReference type="CDD" id="cd04468">
    <property type="entry name" value="S1_eIF5A"/>
    <property type="match status" value="1"/>
</dbReference>
<dbReference type="NCBIfam" id="TIGR00037">
    <property type="entry name" value="eIF_5A"/>
    <property type="match status" value="1"/>
</dbReference>
<evidence type="ECO:0000256" key="6">
    <source>
        <dbReference type="ARBA" id="ARBA00022917"/>
    </source>
</evidence>
<dbReference type="InterPro" id="IPR020189">
    <property type="entry name" value="IF5A_C"/>
</dbReference>
<evidence type="ECO:0000313" key="10">
    <source>
        <dbReference type="EMBL" id="GMM46631.1"/>
    </source>
</evidence>
<dbReference type="PIRSF" id="PIRSF003025">
    <property type="entry name" value="eIF5A"/>
    <property type="match status" value="1"/>
</dbReference>
<dbReference type="GO" id="GO:0003746">
    <property type="term" value="F:translation elongation factor activity"/>
    <property type="evidence" value="ECO:0007669"/>
    <property type="project" value="UniProtKB-UniRule"/>
</dbReference>
<comment type="subcellular location">
    <subcellularLocation>
        <location evidence="1">Cytoplasm</location>
    </subcellularLocation>
</comment>
<dbReference type="AlphaFoldDB" id="A0AAV5R7Q6"/>
<dbReference type="EMBL" id="BTGB01000004">
    <property type="protein sequence ID" value="GMM46631.1"/>
    <property type="molecule type" value="Genomic_DNA"/>
</dbReference>
<comment type="caution">
    <text evidence="10">The sequence shown here is derived from an EMBL/GenBank/DDBJ whole genome shotgun (WGS) entry which is preliminary data.</text>
</comment>
<dbReference type="InterPro" id="IPR019769">
    <property type="entry name" value="Trans_elong_IF5A_hypusine_site"/>
</dbReference>
<dbReference type="Gene3D" id="2.40.50.140">
    <property type="entry name" value="Nucleic acid-binding proteins"/>
    <property type="match status" value="1"/>
</dbReference>
<keyword evidence="4 10" id="KW-0251">Elongation factor</keyword>
<dbReference type="FunFam" id="2.40.50.140:FF:000034">
    <property type="entry name" value="Eukaryotic translation initiation factor 5A"/>
    <property type="match status" value="1"/>
</dbReference>
<reference evidence="10 11" key="1">
    <citation type="journal article" date="2023" name="Elife">
        <title>Identification of key yeast species and microbe-microbe interactions impacting larval growth of Drosophila in the wild.</title>
        <authorList>
            <person name="Mure A."/>
            <person name="Sugiura Y."/>
            <person name="Maeda R."/>
            <person name="Honda K."/>
            <person name="Sakurai N."/>
            <person name="Takahashi Y."/>
            <person name="Watada M."/>
            <person name="Katoh T."/>
            <person name="Gotoh A."/>
            <person name="Gotoh Y."/>
            <person name="Taniguchi I."/>
            <person name="Nakamura K."/>
            <person name="Hayashi T."/>
            <person name="Katayama T."/>
            <person name="Uemura T."/>
            <person name="Hattori Y."/>
        </authorList>
    </citation>
    <scope>NUCLEOTIDE SEQUENCE [LARGE SCALE GENOMIC DNA]</scope>
    <source>
        <strain evidence="10 11">PK-24</strain>
    </source>
</reference>
<dbReference type="PROSITE" id="PS00302">
    <property type="entry name" value="IF5A_HYPUSINE"/>
    <property type="match status" value="1"/>
</dbReference>
<keyword evidence="3" id="KW-0963">Cytoplasm</keyword>
<protein>
    <recommendedName>
        <fullName evidence="8">Eukaryotic translation initiation factor 5A</fullName>
        <shortName evidence="8">eIF-5A</shortName>
    </recommendedName>
</protein>
<organism evidence="10 11">
    <name type="scientific">Pichia kluyveri</name>
    <name type="common">Yeast</name>
    <dbReference type="NCBI Taxonomy" id="36015"/>
    <lineage>
        <taxon>Eukaryota</taxon>
        <taxon>Fungi</taxon>
        <taxon>Dikarya</taxon>
        <taxon>Ascomycota</taxon>
        <taxon>Saccharomycotina</taxon>
        <taxon>Pichiomycetes</taxon>
        <taxon>Pichiales</taxon>
        <taxon>Pichiaceae</taxon>
        <taxon>Pichia</taxon>
    </lineage>
</organism>
<keyword evidence="7 8" id="KW-0385">Hypusine</keyword>
<evidence type="ECO:0000256" key="2">
    <source>
        <dbReference type="ARBA" id="ARBA00006016"/>
    </source>
</evidence>
<dbReference type="Proteomes" id="UP001378960">
    <property type="component" value="Unassembled WGS sequence"/>
</dbReference>
<keyword evidence="5" id="KW-0694">RNA-binding</keyword>
<dbReference type="Pfam" id="PF21485">
    <property type="entry name" value="IF5A-like_N"/>
    <property type="match status" value="1"/>
</dbReference>
<dbReference type="InterPro" id="IPR001884">
    <property type="entry name" value="IF5A-like"/>
</dbReference>
<keyword evidence="6 8" id="KW-0648">Protein biosynthesis</keyword>
<comment type="PTM">
    <text evidence="8">eIF-5A seems to be the only eukaryotic protein to have a hypusine residue which is a post-translational modification of a lysine by the addition of a butylamino group.</text>
</comment>
<dbReference type="InterPro" id="IPR012340">
    <property type="entry name" value="NA-bd_OB-fold"/>
</dbReference>
<feature type="domain" description="Translation initiation factor 5A C-terminal" evidence="9">
    <location>
        <begin position="84"/>
        <end position="151"/>
    </location>
</feature>
<dbReference type="FunFam" id="2.30.30.30:FF:000007">
    <property type="entry name" value="Eukaryotic translation initiation factor 5A"/>
    <property type="match status" value="1"/>
</dbReference>
<evidence type="ECO:0000256" key="8">
    <source>
        <dbReference type="RuleBase" id="RU362005"/>
    </source>
</evidence>
<proteinExistence type="inferred from homology"/>
<evidence type="ECO:0000256" key="5">
    <source>
        <dbReference type="ARBA" id="ARBA00022884"/>
    </source>
</evidence>
<dbReference type="InterPro" id="IPR048670">
    <property type="entry name" value="IF5A-like_N"/>
</dbReference>